<keyword evidence="2" id="KW-1185">Reference proteome</keyword>
<dbReference type="InterPro" id="IPR011604">
    <property type="entry name" value="PDDEXK-like_dom_sf"/>
</dbReference>
<name>A0A6G0YY48_APHCR</name>
<dbReference type="EMBL" id="VUJU01002037">
    <property type="protein sequence ID" value="KAF0762817.1"/>
    <property type="molecule type" value="Genomic_DNA"/>
</dbReference>
<organism evidence="1 2">
    <name type="scientific">Aphis craccivora</name>
    <name type="common">Cowpea aphid</name>
    <dbReference type="NCBI Taxonomy" id="307492"/>
    <lineage>
        <taxon>Eukaryota</taxon>
        <taxon>Metazoa</taxon>
        <taxon>Ecdysozoa</taxon>
        <taxon>Arthropoda</taxon>
        <taxon>Hexapoda</taxon>
        <taxon>Insecta</taxon>
        <taxon>Pterygota</taxon>
        <taxon>Neoptera</taxon>
        <taxon>Paraneoptera</taxon>
        <taxon>Hemiptera</taxon>
        <taxon>Sternorrhyncha</taxon>
        <taxon>Aphidomorpha</taxon>
        <taxon>Aphidoidea</taxon>
        <taxon>Aphididae</taxon>
        <taxon>Aphidini</taxon>
        <taxon>Aphis</taxon>
        <taxon>Aphis</taxon>
    </lineage>
</organism>
<evidence type="ECO:0000313" key="2">
    <source>
        <dbReference type="Proteomes" id="UP000478052"/>
    </source>
</evidence>
<dbReference type="GO" id="GO:0006281">
    <property type="term" value="P:DNA repair"/>
    <property type="evidence" value="ECO:0007669"/>
    <property type="project" value="UniProtKB-ARBA"/>
</dbReference>
<dbReference type="InterPro" id="IPR011335">
    <property type="entry name" value="Restrct_endonuc-II-like"/>
</dbReference>
<protein>
    <submittedName>
        <fullName evidence="1">YqaJ domain-containing protein</fullName>
    </submittedName>
</protein>
<comment type="caution">
    <text evidence="1">The sequence shown here is derived from an EMBL/GenBank/DDBJ whole genome shotgun (WGS) entry which is preliminary data.</text>
</comment>
<dbReference type="OrthoDB" id="6617437at2759"/>
<reference evidence="1 2" key="1">
    <citation type="submission" date="2019-08" db="EMBL/GenBank/DDBJ databases">
        <title>Whole genome of Aphis craccivora.</title>
        <authorList>
            <person name="Voronova N.V."/>
            <person name="Shulinski R.S."/>
            <person name="Bandarenka Y.V."/>
            <person name="Zhorov D.G."/>
            <person name="Warner D."/>
        </authorList>
    </citation>
    <scope>NUCLEOTIDE SEQUENCE [LARGE SCALE GENOMIC DNA]</scope>
    <source>
        <strain evidence="1">180601</strain>
        <tissue evidence="1">Whole Body</tissue>
    </source>
</reference>
<dbReference type="Proteomes" id="UP000478052">
    <property type="component" value="Unassembled WGS sequence"/>
</dbReference>
<accession>A0A6G0YY48</accession>
<dbReference type="Gene3D" id="3.90.320.10">
    <property type="match status" value="1"/>
</dbReference>
<gene>
    <name evidence="1" type="ORF">FWK35_00014409</name>
</gene>
<proteinExistence type="predicted"/>
<evidence type="ECO:0000313" key="1">
    <source>
        <dbReference type="EMBL" id="KAF0762817.1"/>
    </source>
</evidence>
<dbReference type="SUPFAM" id="SSF52980">
    <property type="entry name" value="Restriction endonuclease-like"/>
    <property type="match status" value="1"/>
</dbReference>
<sequence length="68" mass="7292">HGLSFLAASPDGLVDNNALVEIKCPASAKSMSPEDGISMKKIKFCEIKDGQLHLKQNMLPQVLAEGIN</sequence>
<feature type="non-terminal residue" evidence="1">
    <location>
        <position position="1"/>
    </location>
</feature>
<dbReference type="AlphaFoldDB" id="A0A6G0YY48"/>